<gene>
    <name evidence="1" type="ORF">HRG_05947</name>
</gene>
<dbReference type="AlphaFoldDB" id="A0A9P8MY25"/>
<dbReference type="RefSeq" id="XP_044720950.1">
    <property type="nucleotide sequence ID" value="XM_044864418.1"/>
</dbReference>
<comment type="caution">
    <text evidence="1">The sequence shown here is derived from an EMBL/GenBank/DDBJ whole genome shotgun (WGS) entry which is preliminary data.</text>
</comment>
<evidence type="ECO:0000313" key="1">
    <source>
        <dbReference type="EMBL" id="KAH0963437.1"/>
    </source>
</evidence>
<protein>
    <submittedName>
        <fullName evidence="1">Uncharacterized protein</fullName>
    </submittedName>
</protein>
<name>A0A9P8MY25_9HYPO</name>
<dbReference type="EMBL" id="JAIZPD010000005">
    <property type="protein sequence ID" value="KAH0963437.1"/>
    <property type="molecule type" value="Genomic_DNA"/>
</dbReference>
<organism evidence="1 2">
    <name type="scientific">Hirsutella rhossiliensis</name>
    <dbReference type="NCBI Taxonomy" id="111463"/>
    <lineage>
        <taxon>Eukaryota</taxon>
        <taxon>Fungi</taxon>
        <taxon>Dikarya</taxon>
        <taxon>Ascomycota</taxon>
        <taxon>Pezizomycotina</taxon>
        <taxon>Sordariomycetes</taxon>
        <taxon>Hypocreomycetidae</taxon>
        <taxon>Hypocreales</taxon>
        <taxon>Ophiocordycipitaceae</taxon>
        <taxon>Hirsutella</taxon>
    </lineage>
</organism>
<reference evidence="1" key="1">
    <citation type="submission" date="2021-09" db="EMBL/GenBank/DDBJ databases">
        <title>A high-quality genome of the endoparasitic fungus Hirsutella rhossiliensis with a comparison of Hirsutella genomes reveals transposable elements contributing to genome size variation.</title>
        <authorList>
            <person name="Lin R."/>
            <person name="Jiao Y."/>
            <person name="Sun X."/>
            <person name="Ling J."/>
            <person name="Xie B."/>
            <person name="Cheng X."/>
        </authorList>
    </citation>
    <scope>NUCLEOTIDE SEQUENCE</scope>
    <source>
        <strain evidence="1">HR02</strain>
    </source>
</reference>
<proteinExistence type="predicted"/>
<dbReference type="GeneID" id="68355076"/>
<keyword evidence="2" id="KW-1185">Reference proteome</keyword>
<accession>A0A9P8MY25</accession>
<dbReference type="Proteomes" id="UP000824596">
    <property type="component" value="Unassembled WGS sequence"/>
</dbReference>
<sequence>MNKCWFVLEQPFYTPPEYATPSKAGGKAEGPLRLGDAVPSPKCLYPILTQGPLPLFTPDMRISSTHFCDFTWDTLSERQGDAAVGAGAPLATAAVGATVYAGVKAEFKRTIKDWAKFEAMDTEIVQPSKAYINAMLEKEGVKDHMDQNKTLLLDRWAVYVVTGLMIARAGGTICSSVSSSTGLGAGPSLDVAGVANATLRASDKSSNSRIKSTAFQGDRIWAVRFAKVQKGLLRPRWKQTEATVGAALDGSGEEEENVGEVLQHQGMADFTTTEAKTDRGHFIFRMSTR</sequence>
<evidence type="ECO:0000313" key="2">
    <source>
        <dbReference type="Proteomes" id="UP000824596"/>
    </source>
</evidence>
<dbReference type="OrthoDB" id="4500473at2759"/>